<organism evidence="1">
    <name type="scientific">marine metagenome</name>
    <dbReference type="NCBI Taxonomy" id="408172"/>
    <lineage>
        <taxon>unclassified sequences</taxon>
        <taxon>metagenomes</taxon>
        <taxon>ecological metagenomes</taxon>
    </lineage>
</organism>
<dbReference type="EMBL" id="UINC01175006">
    <property type="protein sequence ID" value="SVD81409.1"/>
    <property type="molecule type" value="Genomic_DNA"/>
</dbReference>
<evidence type="ECO:0000313" key="1">
    <source>
        <dbReference type="EMBL" id="SVD81409.1"/>
    </source>
</evidence>
<name>A0A382YEL0_9ZZZZ</name>
<gene>
    <name evidence="1" type="ORF">METZ01_LOCUS434263</name>
</gene>
<proteinExistence type="predicted"/>
<dbReference type="AlphaFoldDB" id="A0A382YEL0"/>
<reference evidence="1" key="1">
    <citation type="submission" date="2018-05" db="EMBL/GenBank/DDBJ databases">
        <authorList>
            <person name="Lanie J.A."/>
            <person name="Ng W.-L."/>
            <person name="Kazmierczak K.M."/>
            <person name="Andrzejewski T.M."/>
            <person name="Davidsen T.M."/>
            <person name="Wayne K.J."/>
            <person name="Tettelin H."/>
            <person name="Glass J.I."/>
            <person name="Rusch D."/>
            <person name="Podicherti R."/>
            <person name="Tsui H.-C.T."/>
            <person name="Winkler M.E."/>
        </authorList>
    </citation>
    <scope>NUCLEOTIDE SEQUENCE</scope>
</reference>
<feature type="non-terminal residue" evidence="1">
    <location>
        <position position="1"/>
    </location>
</feature>
<protein>
    <recommendedName>
        <fullName evidence="2">Thiol:disulfide interchange protein DsbD N-terminal domain-containing protein</fullName>
    </recommendedName>
</protein>
<evidence type="ECO:0008006" key="2">
    <source>
        <dbReference type="Google" id="ProtNLM"/>
    </source>
</evidence>
<accession>A0A382YEL0</accession>
<sequence>LPAGHHFTEDAGSRWQVIDDDKSPVRIDEAKAAGTLMENATIRIPVTLMDDANGGVVRVEAIAYFCEDDGPCQISGVLFEVPVALGQTPGKPVELRHTFSSQAAQFGLPIGETP</sequence>